<dbReference type="GO" id="GO:0006643">
    <property type="term" value="P:membrane lipid metabolic process"/>
    <property type="evidence" value="ECO:0007669"/>
    <property type="project" value="TreeGrafter"/>
</dbReference>
<feature type="domain" description="Fatty acid hydroxylase" evidence="8">
    <location>
        <begin position="89"/>
        <end position="225"/>
    </location>
</feature>
<dbReference type="GO" id="GO:0050479">
    <property type="term" value="F:glyceryl-ether monooxygenase activity"/>
    <property type="evidence" value="ECO:0007669"/>
    <property type="project" value="TreeGrafter"/>
</dbReference>
<dbReference type="PANTHER" id="PTHR21624:SF1">
    <property type="entry name" value="ALKYLGLYCEROL MONOOXYGENASE"/>
    <property type="match status" value="1"/>
</dbReference>
<keyword evidence="5" id="KW-0443">Lipid metabolism</keyword>
<dbReference type="PANTHER" id="PTHR21624">
    <property type="entry name" value="STEROL DESATURASE-RELATED PROTEIN"/>
    <property type="match status" value="1"/>
</dbReference>
<dbReference type="GO" id="GO:0012505">
    <property type="term" value="C:endomembrane system"/>
    <property type="evidence" value="ECO:0007669"/>
    <property type="project" value="UniProtKB-SubCell"/>
</dbReference>
<name>A0A7X4RTU9_9VIBR</name>
<keyword evidence="3 7" id="KW-1133">Transmembrane helix</keyword>
<keyword evidence="6 7" id="KW-0472">Membrane</keyword>
<evidence type="ECO:0000256" key="4">
    <source>
        <dbReference type="ARBA" id="ARBA00023002"/>
    </source>
</evidence>
<dbReference type="GO" id="GO:0008610">
    <property type="term" value="P:lipid biosynthetic process"/>
    <property type="evidence" value="ECO:0007669"/>
    <property type="project" value="InterPro"/>
</dbReference>
<dbReference type="EMBL" id="WEKT01000011">
    <property type="protein sequence ID" value="MZI93216.1"/>
    <property type="molecule type" value="Genomic_DNA"/>
</dbReference>
<evidence type="ECO:0000256" key="2">
    <source>
        <dbReference type="ARBA" id="ARBA00022692"/>
    </source>
</evidence>
<keyword evidence="2 7" id="KW-0812">Transmembrane</keyword>
<dbReference type="AlphaFoldDB" id="A0A7X4RTU9"/>
<evidence type="ECO:0000313" key="9">
    <source>
        <dbReference type="EMBL" id="MZI93216.1"/>
    </source>
</evidence>
<gene>
    <name evidence="9" type="ORF">F9817_08405</name>
</gene>
<dbReference type="GO" id="GO:0016020">
    <property type="term" value="C:membrane"/>
    <property type="evidence" value="ECO:0007669"/>
    <property type="project" value="GOC"/>
</dbReference>
<comment type="caution">
    <text evidence="9">The sequence shown here is derived from an EMBL/GenBank/DDBJ whole genome shotgun (WGS) entry which is preliminary data.</text>
</comment>
<evidence type="ECO:0000313" key="10">
    <source>
        <dbReference type="Proteomes" id="UP000462621"/>
    </source>
</evidence>
<feature type="transmembrane region" description="Helical" evidence="7">
    <location>
        <begin position="6"/>
        <end position="23"/>
    </location>
</feature>
<feature type="transmembrane region" description="Helical" evidence="7">
    <location>
        <begin position="44"/>
        <end position="68"/>
    </location>
</feature>
<reference evidence="9 10" key="1">
    <citation type="submission" date="2019-10" db="EMBL/GenBank/DDBJ databases">
        <title>Vibrio sp. nov. isolated from a shrimp pond.</title>
        <authorList>
            <person name="Gomez-Gil B."/>
            <person name="Enciso-Ibarra J."/>
            <person name="Enciso-Ibarra K."/>
            <person name="Bolan-Mejia C."/>
        </authorList>
    </citation>
    <scope>NUCLEOTIDE SEQUENCE [LARGE SCALE GENOMIC DNA]</scope>
    <source>
        <strain evidence="9 10">CAIM 722</strain>
    </source>
</reference>
<protein>
    <submittedName>
        <fullName evidence="9">Sterol desaturase family protein</fullName>
    </submittedName>
</protein>
<keyword evidence="4" id="KW-0560">Oxidoreductase</keyword>
<feature type="transmembrane region" description="Helical" evidence="7">
    <location>
        <begin position="88"/>
        <end position="106"/>
    </location>
</feature>
<dbReference type="Proteomes" id="UP000462621">
    <property type="component" value="Unassembled WGS sequence"/>
</dbReference>
<comment type="subcellular location">
    <subcellularLocation>
        <location evidence="1">Endomembrane system</location>
        <topology evidence="1">Multi-pass membrane protein</topology>
    </subcellularLocation>
</comment>
<evidence type="ECO:0000256" key="6">
    <source>
        <dbReference type="ARBA" id="ARBA00023136"/>
    </source>
</evidence>
<sequence length="263" mass="31262">MNGYNQWVHWSFFLLVFIIFAIWESNRPKRTLTQVKRLRWLNHILLAFANLCLLYFLIPFYSITSAIWSQSNGFGILNTFHYPRWVELVITLLVLDLSLYCVHVLFHRLPLLWRIHSTHHSDLDVDVTTSLRFHPVEVLLMVWVKIGIITLLGAPVFAVTVYEILFGLSILFNHSNIRLHPLRERQLRTLIVTPDMHRVHHSRNPYETHSNFGFSISLWDRLLGTYTAQPLMGHERMKLGLDRFRHSREQWIDRLISQPFKSR</sequence>
<accession>A0A7X4RTU9</accession>
<feature type="transmembrane region" description="Helical" evidence="7">
    <location>
        <begin position="142"/>
        <end position="172"/>
    </location>
</feature>
<evidence type="ECO:0000256" key="7">
    <source>
        <dbReference type="SAM" id="Phobius"/>
    </source>
</evidence>
<evidence type="ECO:0000256" key="5">
    <source>
        <dbReference type="ARBA" id="ARBA00023098"/>
    </source>
</evidence>
<dbReference type="InterPro" id="IPR006694">
    <property type="entry name" value="Fatty_acid_hydroxylase"/>
</dbReference>
<keyword evidence="10" id="KW-1185">Reference proteome</keyword>
<dbReference type="InterPro" id="IPR051689">
    <property type="entry name" value="Sterol_desaturase/TMEM195"/>
</dbReference>
<evidence type="ECO:0000256" key="1">
    <source>
        <dbReference type="ARBA" id="ARBA00004127"/>
    </source>
</evidence>
<dbReference type="RefSeq" id="WP_161154518.1">
    <property type="nucleotide sequence ID" value="NZ_WEKT01000011.1"/>
</dbReference>
<dbReference type="GO" id="GO:0005506">
    <property type="term" value="F:iron ion binding"/>
    <property type="evidence" value="ECO:0007669"/>
    <property type="project" value="InterPro"/>
</dbReference>
<evidence type="ECO:0000259" key="8">
    <source>
        <dbReference type="Pfam" id="PF04116"/>
    </source>
</evidence>
<organism evidence="9 10">
    <name type="scientific">Vibrio eleionomae</name>
    <dbReference type="NCBI Taxonomy" id="2653505"/>
    <lineage>
        <taxon>Bacteria</taxon>
        <taxon>Pseudomonadati</taxon>
        <taxon>Pseudomonadota</taxon>
        <taxon>Gammaproteobacteria</taxon>
        <taxon>Vibrionales</taxon>
        <taxon>Vibrionaceae</taxon>
        <taxon>Vibrio</taxon>
    </lineage>
</organism>
<evidence type="ECO:0000256" key="3">
    <source>
        <dbReference type="ARBA" id="ARBA00022989"/>
    </source>
</evidence>
<dbReference type="Pfam" id="PF04116">
    <property type="entry name" value="FA_hydroxylase"/>
    <property type="match status" value="1"/>
</dbReference>
<proteinExistence type="predicted"/>